<dbReference type="PANTHER" id="PTHR12919:SF20">
    <property type="entry name" value="SMALL RIBOSOMAL SUBUNIT PROTEIN BS16M"/>
    <property type="match status" value="1"/>
</dbReference>
<name>A0A926IKS4_9FIRM</name>
<dbReference type="Proteomes" id="UP000601171">
    <property type="component" value="Unassembled WGS sequence"/>
</dbReference>
<organism evidence="4 5">
    <name type="scientific">Paratissierella segnis</name>
    <dbReference type="NCBI Taxonomy" id="2763679"/>
    <lineage>
        <taxon>Bacteria</taxon>
        <taxon>Bacillati</taxon>
        <taxon>Bacillota</taxon>
        <taxon>Tissierellia</taxon>
        <taxon>Tissierellales</taxon>
        <taxon>Tissierellaceae</taxon>
        <taxon>Paratissierella</taxon>
    </lineage>
</organism>
<evidence type="ECO:0000313" key="4">
    <source>
        <dbReference type="EMBL" id="MBC8588811.1"/>
    </source>
</evidence>
<keyword evidence="2 3" id="KW-0687">Ribonucleoprotein</keyword>
<dbReference type="InterPro" id="IPR000307">
    <property type="entry name" value="Ribosomal_bS16"/>
</dbReference>
<keyword evidence="1 3" id="KW-0689">Ribosomal protein</keyword>
<comment type="caution">
    <text evidence="4">The sequence shown here is derived from an EMBL/GenBank/DDBJ whole genome shotgun (WGS) entry which is preliminary data.</text>
</comment>
<dbReference type="GO" id="GO:0003735">
    <property type="term" value="F:structural constituent of ribosome"/>
    <property type="evidence" value="ECO:0007669"/>
    <property type="project" value="InterPro"/>
</dbReference>
<dbReference type="SUPFAM" id="SSF54565">
    <property type="entry name" value="Ribosomal protein S16"/>
    <property type="match status" value="1"/>
</dbReference>
<dbReference type="FunFam" id="3.30.1320.10:FF:000002">
    <property type="entry name" value="30S ribosomal protein S16"/>
    <property type="match status" value="1"/>
</dbReference>
<dbReference type="HAMAP" id="MF_00385">
    <property type="entry name" value="Ribosomal_bS16"/>
    <property type="match status" value="1"/>
</dbReference>
<dbReference type="NCBIfam" id="TIGR00002">
    <property type="entry name" value="S16"/>
    <property type="match status" value="1"/>
</dbReference>
<sequence length="88" mass="10286">MAVKIRLRRMGAKKNPFYRIVVADSRSPRDGRFIEEIGYYNPLTEPKTVKIDNEKAANWLKNGAKPTDVVERLFRENGLFEKEENTEE</sequence>
<comment type="similarity">
    <text evidence="3">Belongs to the bacterial ribosomal protein bS16 family.</text>
</comment>
<protein>
    <recommendedName>
        <fullName evidence="3">Small ribosomal subunit protein bS16</fullName>
    </recommendedName>
</protein>
<dbReference type="AlphaFoldDB" id="A0A926IKS4"/>
<dbReference type="Gene3D" id="3.30.1320.10">
    <property type="match status" value="1"/>
</dbReference>
<dbReference type="Pfam" id="PF00886">
    <property type="entry name" value="Ribosomal_S16"/>
    <property type="match status" value="1"/>
</dbReference>
<dbReference type="PANTHER" id="PTHR12919">
    <property type="entry name" value="30S RIBOSOMAL PROTEIN S16"/>
    <property type="match status" value="1"/>
</dbReference>
<dbReference type="GO" id="GO:0006412">
    <property type="term" value="P:translation"/>
    <property type="evidence" value="ECO:0007669"/>
    <property type="project" value="UniProtKB-UniRule"/>
</dbReference>
<evidence type="ECO:0000256" key="3">
    <source>
        <dbReference type="HAMAP-Rule" id="MF_00385"/>
    </source>
</evidence>
<evidence type="ECO:0000313" key="5">
    <source>
        <dbReference type="Proteomes" id="UP000601171"/>
    </source>
</evidence>
<proteinExistence type="inferred from homology"/>
<reference evidence="4" key="1">
    <citation type="submission" date="2020-08" db="EMBL/GenBank/DDBJ databases">
        <title>Genome public.</title>
        <authorList>
            <person name="Liu C."/>
            <person name="Sun Q."/>
        </authorList>
    </citation>
    <scope>NUCLEOTIDE SEQUENCE</scope>
    <source>
        <strain evidence="4">BX21</strain>
    </source>
</reference>
<gene>
    <name evidence="3 4" type="primary">rpsP</name>
    <name evidence="4" type="ORF">H8707_11340</name>
</gene>
<accession>A0A926IKS4</accession>
<evidence type="ECO:0000256" key="1">
    <source>
        <dbReference type="ARBA" id="ARBA00022980"/>
    </source>
</evidence>
<dbReference type="InterPro" id="IPR023803">
    <property type="entry name" value="Ribosomal_bS16_dom_sf"/>
</dbReference>
<dbReference type="GO" id="GO:0005737">
    <property type="term" value="C:cytoplasm"/>
    <property type="evidence" value="ECO:0007669"/>
    <property type="project" value="UniProtKB-ARBA"/>
</dbReference>
<dbReference type="GO" id="GO:0015935">
    <property type="term" value="C:small ribosomal subunit"/>
    <property type="evidence" value="ECO:0007669"/>
    <property type="project" value="TreeGrafter"/>
</dbReference>
<evidence type="ECO:0000256" key="2">
    <source>
        <dbReference type="ARBA" id="ARBA00023274"/>
    </source>
</evidence>
<keyword evidence="5" id="KW-1185">Reference proteome</keyword>
<dbReference type="EMBL" id="JACRTG010000027">
    <property type="protein sequence ID" value="MBC8588811.1"/>
    <property type="molecule type" value="Genomic_DNA"/>
</dbReference>
<dbReference type="RefSeq" id="WP_262430267.1">
    <property type="nucleotide sequence ID" value="NZ_JACRTG010000027.1"/>
</dbReference>